<evidence type="ECO:0000256" key="11">
    <source>
        <dbReference type="SAM" id="Phobius"/>
    </source>
</evidence>
<evidence type="ECO:0000256" key="10">
    <source>
        <dbReference type="ARBA" id="ARBA00023136"/>
    </source>
</evidence>
<keyword evidence="6" id="KW-0378">Hydrolase</keyword>
<evidence type="ECO:0000256" key="7">
    <source>
        <dbReference type="ARBA" id="ARBA00022833"/>
    </source>
</evidence>
<dbReference type="PANTHER" id="PTHR42837">
    <property type="entry name" value="REGULATOR OF SIGMA-E PROTEASE RSEP"/>
    <property type="match status" value="1"/>
</dbReference>
<evidence type="ECO:0000256" key="9">
    <source>
        <dbReference type="ARBA" id="ARBA00023049"/>
    </source>
</evidence>
<dbReference type="InterPro" id="IPR001478">
    <property type="entry name" value="PDZ"/>
</dbReference>
<comment type="similarity">
    <text evidence="3">Belongs to the peptidase M50B family.</text>
</comment>
<comment type="cofactor">
    <cofactor evidence="1">
        <name>Zn(2+)</name>
        <dbReference type="ChEBI" id="CHEBI:29105"/>
    </cofactor>
</comment>
<evidence type="ECO:0000256" key="3">
    <source>
        <dbReference type="ARBA" id="ARBA00007931"/>
    </source>
</evidence>
<keyword evidence="4" id="KW-0645">Protease</keyword>
<evidence type="ECO:0000259" key="12">
    <source>
        <dbReference type="SMART" id="SM00228"/>
    </source>
</evidence>
<name>A0A0P6Z325_9CHLR</name>
<keyword evidence="10 11" id="KW-0472">Membrane</keyword>
<evidence type="ECO:0000256" key="1">
    <source>
        <dbReference type="ARBA" id="ARBA00001947"/>
    </source>
</evidence>
<reference evidence="13 14" key="1">
    <citation type="submission" date="2015-07" db="EMBL/GenBank/DDBJ databases">
        <title>Genome sequence of Levilinea saccharolytica DSM 16555.</title>
        <authorList>
            <person name="Hemp J."/>
            <person name="Ward L.M."/>
            <person name="Pace L.A."/>
            <person name="Fischer W.W."/>
        </authorList>
    </citation>
    <scope>NUCLEOTIDE SEQUENCE [LARGE SCALE GENOMIC DNA]</scope>
    <source>
        <strain evidence="13 14">KIBI-1</strain>
    </source>
</reference>
<dbReference type="GO" id="GO:0004222">
    <property type="term" value="F:metalloendopeptidase activity"/>
    <property type="evidence" value="ECO:0007669"/>
    <property type="project" value="InterPro"/>
</dbReference>
<dbReference type="SUPFAM" id="SSF50156">
    <property type="entry name" value="PDZ domain-like"/>
    <property type="match status" value="1"/>
</dbReference>
<dbReference type="GO" id="GO:0006508">
    <property type="term" value="P:proteolysis"/>
    <property type="evidence" value="ECO:0007669"/>
    <property type="project" value="UniProtKB-KW"/>
</dbReference>
<dbReference type="InterPro" id="IPR004387">
    <property type="entry name" value="Pept_M50_Zn"/>
</dbReference>
<dbReference type="InterPro" id="IPR008915">
    <property type="entry name" value="Peptidase_M50"/>
</dbReference>
<gene>
    <name evidence="13" type="ORF">ADN01_00170</name>
</gene>
<dbReference type="STRING" id="229921.ADN01_00170"/>
<comment type="caution">
    <text evidence="13">The sequence shown here is derived from an EMBL/GenBank/DDBJ whole genome shotgun (WGS) entry which is preliminary data.</text>
</comment>
<dbReference type="Pfam" id="PF02163">
    <property type="entry name" value="Peptidase_M50"/>
    <property type="match status" value="1"/>
</dbReference>
<protein>
    <recommendedName>
        <fullName evidence="12">PDZ domain-containing protein</fullName>
    </recommendedName>
</protein>
<dbReference type="PANTHER" id="PTHR42837:SF2">
    <property type="entry name" value="MEMBRANE METALLOPROTEASE ARASP2, CHLOROPLASTIC-RELATED"/>
    <property type="match status" value="1"/>
</dbReference>
<dbReference type="SMART" id="SM00228">
    <property type="entry name" value="PDZ"/>
    <property type="match status" value="1"/>
</dbReference>
<keyword evidence="9" id="KW-0482">Metalloprotease</keyword>
<proteinExistence type="inferred from homology"/>
<dbReference type="OrthoDB" id="9782003at2"/>
<evidence type="ECO:0000256" key="6">
    <source>
        <dbReference type="ARBA" id="ARBA00022801"/>
    </source>
</evidence>
<dbReference type="CDD" id="cd06163">
    <property type="entry name" value="S2P-M50_PDZ_RseP-like"/>
    <property type="match status" value="1"/>
</dbReference>
<dbReference type="Proteomes" id="UP000050501">
    <property type="component" value="Unassembled WGS sequence"/>
</dbReference>
<accession>A0A0P6Z325</accession>
<organism evidence="13 14">
    <name type="scientific">Levilinea saccharolytica</name>
    <dbReference type="NCBI Taxonomy" id="229921"/>
    <lineage>
        <taxon>Bacteria</taxon>
        <taxon>Bacillati</taxon>
        <taxon>Chloroflexota</taxon>
        <taxon>Anaerolineae</taxon>
        <taxon>Anaerolineales</taxon>
        <taxon>Anaerolineaceae</taxon>
        <taxon>Levilinea</taxon>
    </lineage>
</organism>
<dbReference type="GO" id="GO:0016020">
    <property type="term" value="C:membrane"/>
    <property type="evidence" value="ECO:0007669"/>
    <property type="project" value="UniProtKB-SubCell"/>
</dbReference>
<feature type="transmembrane region" description="Helical" evidence="11">
    <location>
        <begin position="6"/>
        <end position="24"/>
    </location>
</feature>
<dbReference type="AlphaFoldDB" id="A0A0P6Z325"/>
<comment type="subcellular location">
    <subcellularLocation>
        <location evidence="2">Membrane</location>
        <topology evidence="2">Multi-pass membrane protein</topology>
    </subcellularLocation>
</comment>
<keyword evidence="8 11" id="KW-1133">Transmembrane helix</keyword>
<dbReference type="RefSeq" id="WP_062417956.1">
    <property type="nucleotide sequence ID" value="NZ_DF967974.1"/>
</dbReference>
<evidence type="ECO:0000256" key="5">
    <source>
        <dbReference type="ARBA" id="ARBA00022692"/>
    </source>
</evidence>
<keyword evidence="5 11" id="KW-0812">Transmembrane</keyword>
<evidence type="ECO:0000313" key="14">
    <source>
        <dbReference type="Proteomes" id="UP000050501"/>
    </source>
</evidence>
<keyword evidence="7" id="KW-0862">Zinc</keyword>
<evidence type="ECO:0000256" key="4">
    <source>
        <dbReference type="ARBA" id="ARBA00022670"/>
    </source>
</evidence>
<dbReference type="InterPro" id="IPR041489">
    <property type="entry name" value="PDZ_6"/>
</dbReference>
<keyword evidence="14" id="KW-1185">Reference proteome</keyword>
<evidence type="ECO:0000313" key="13">
    <source>
        <dbReference type="EMBL" id="KPL91750.1"/>
    </source>
</evidence>
<dbReference type="EMBL" id="LGCM01000002">
    <property type="protein sequence ID" value="KPL91750.1"/>
    <property type="molecule type" value="Genomic_DNA"/>
</dbReference>
<feature type="transmembrane region" description="Helical" evidence="11">
    <location>
        <begin position="92"/>
        <end position="115"/>
    </location>
</feature>
<dbReference type="Pfam" id="PF17820">
    <property type="entry name" value="PDZ_6"/>
    <property type="match status" value="1"/>
</dbReference>
<feature type="domain" description="PDZ" evidence="12">
    <location>
        <begin position="106"/>
        <end position="181"/>
    </location>
</feature>
<evidence type="ECO:0000256" key="2">
    <source>
        <dbReference type="ARBA" id="ARBA00004141"/>
    </source>
</evidence>
<feature type="transmembrane region" description="Helical" evidence="11">
    <location>
        <begin position="332"/>
        <end position="354"/>
    </location>
</feature>
<sequence length="360" mass="39051">MDTLITIAGFVLFFGLLVFLHELGHFIMARLAKIEVEEFGFGFPPRLVKLFTWRGTEFTLNWIPFGAFVRPRGENDNEVEGGMASASPWARLGVLLGGPVMNLLTGVLLFSLVFVQIGAPDTSVVKIIEIAPDSPASQAGLMVDDVIVQVNEVKTDSMDALSGAIRSNLGQEITLRYQRGETVGEVRAVPRVNPPEGQGALGIVMGNPVLPISWLDSLPYALRTTGEQIRQLIALPGRLIAGQVAPSEARVVGPVGIYSIYAQAREADQVTQAQPVTQQPRGVNTLALMATLSVALGFTNLLPIPALDGGRIIFVLPELLFRRRIPQRYENVVHMVGFLALLALMVIITAQDIFNPIVIP</sequence>
<dbReference type="InterPro" id="IPR036034">
    <property type="entry name" value="PDZ_sf"/>
</dbReference>
<evidence type="ECO:0000256" key="8">
    <source>
        <dbReference type="ARBA" id="ARBA00022989"/>
    </source>
</evidence>
<dbReference type="Gene3D" id="2.30.42.10">
    <property type="match status" value="1"/>
</dbReference>